<reference evidence="3" key="1">
    <citation type="submission" date="2016-10" db="EMBL/GenBank/DDBJ databases">
        <title>Sequence of Gallionella enrichment culture.</title>
        <authorList>
            <person name="Poehlein A."/>
            <person name="Muehling M."/>
            <person name="Daniel R."/>
        </authorList>
    </citation>
    <scope>NUCLEOTIDE SEQUENCE</scope>
</reference>
<feature type="transmembrane region" description="Helical" evidence="2">
    <location>
        <begin position="171"/>
        <end position="190"/>
    </location>
</feature>
<keyword evidence="2" id="KW-0472">Membrane</keyword>
<protein>
    <submittedName>
        <fullName evidence="3">Uncharacterized protein</fullName>
    </submittedName>
</protein>
<dbReference type="InterPro" id="IPR045931">
    <property type="entry name" value="DUF6350"/>
</dbReference>
<feature type="transmembrane region" description="Helical" evidence="2">
    <location>
        <begin position="287"/>
        <end position="309"/>
    </location>
</feature>
<comment type="caution">
    <text evidence="3">The sequence shown here is derived from an EMBL/GenBank/DDBJ whole genome shotgun (WGS) entry which is preliminary data.</text>
</comment>
<gene>
    <name evidence="3" type="ORF">GALL_304370</name>
</gene>
<feature type="region of interest" description="Disordered" evidence="1">
    <location>
        <begin position="1"/>
        <end position="44"/>
    </location>
</feature>
<feature type="transmembrane region" description="Helical" evidence="2">
    <location>
        <begin position="382"/>
        <end position="407"/>
    </location>
</feature>
<feature type="transmembrane region" description="Helical" evidence="2">
    <location>
        <begin position="135"/>
        <end position="159"/>
    </location>
</feature>
<feature type="transmembrane region" description="Helical" evidence="2">
    <location>
        <begin position="239"/>
        <end position="267"/>
    </location>
</feature>
<evidence type="ECO:0000256" key="1">
    <source>
        <dbReference type="SAM" id="MobiDB-lite"/>
    </source>
</evidence>
<proteinExistence type="predicted"/>
<dbReference type="Pfam" id="PF19877">
    <property type="entry name" value="DUF6350"/>
    <property type="match status" value="1"/>
</dbReference>
<name>A0A1J5R6M7_9ZZZZ</name>
<keyword evidence="2" id="KW-0812">Transmembrane</keyword>
<organism evidence="3">
    <name type="scientific">mine drainage metagenome</name>
    <dbReference type="NCBI Taxonomy" id="410659"/>
    <lineage>
        <taxon>unclassified sequences</taxon>
        <taxon>metagenomes</taxon>
        <taxon>ecological metagenomes</taxon>
    </lineage>
</organism>
<sequence length="476" mass="47341">MKPFPPTLRLPTRRPTRVAASAGRPGRTGRGGRNGRSGTSGAVGTVGARVQDGWASWRTSWGPGWTGSAIDGAPRWAAGVIAGIQAALLSLLVVAAPALATYVSTSADPTNADVGWQRSVALASSLWLLAHGVPLVTASATITLVPLGLSALAVFSCYASARRSGRATWSGFAGAVGAYALVTVVVAVVVDRTLQGIVLAFVGAVVVGGVGLGAGLLARPGAPSLREVTRAGWERLPAPARVGAAGGVLALAVLVLVASVLVVAWVLGGRATISDILAGLGLDPVGGIVLGLAEATLAPNLVVWGLSWLAGPGFAVGTGSVFSPAHVVAGPLPALPILGALPQPDSAGGLLRWAPVVLVLAGAVGGLWTVRRRPAGPWWHAPATAATLAVAAGVGVAALVVLAGGAVGPGRMLDVGAQAGVVGTAATAELLLGALLVLLPTDGPLRDEVARGIRRAVRSAQGLTPESRVRSESIDD</sequence>
<feature type="transmembrane region" description="Helical" evidence="2">
    <location>
        <begin position="353"/>
        <end position="370"/>
    </location>
</feature>
<feature type="transmembrane region" description="Helical" evidence="2">
    <location>
        <begin position="419"/>
        <end position="439"/>
    </location>
</feature>
<feature type="compositionally biased region" description="Gly residues" evidence="1">
    <location>
        <begin position="26"/>
        <end position="35"/>
    </location>
</feature>
<feature type="transmembrane region" description="Helical" evidence="2">
    <location>
        <begin position="76"/>
        <end position="100"/>
    </location>
</feature>
<keyword evidence="2" id="KW-1133">Transmembrane helix</keyword>
<dbReference type="AlphaFoldDB" id="A0A1J5R6M7"/>
<feature type="transmembrane region" description="Helical" evidence="2">
    <location>
        <begin position="321"/>
        <end position="341"/>
    </location>
</feature>
<evidence type="ECO:0000313" key="3">
    <source>
        <dbReference type="EMBL" id="OIQ87692.1"/>
    </source>
</evidence>
<accession>A0A1J5R6M7</accession>
<feature type="transmembrane region" description="Helical" evidence="2">
    <location>
        <begin position="196"/>
        <end position="218"/>
    </location>
</feature>
<dbReference type="EMBL" id="MLJW01000409">
    <property type="protein sequence ID" value="OIQ87692.1"/>
    <property type="molecule type" value="Genomic_DNA"/>
</dbReference>
<evidence type="ECO:0000256" key="2">
    <source>
        <dbReference type="SAM" id="Phobius"/>
    </source>
</evidence>